<dbReference type="Proteomes" id="UP001161757">
    <property type="component" value="Unassembled WGS sequence"/>
</dbReference>
<dbReference type="AlphaFoldDB" id="A0AAN6EXF1"/>
<dbReference type="InterPro" id="IPR015943">
    <property type="entry name" value="WD40/YVTN_repeat-like_dom_sf"/>
</dbReference>
<dbReference type="SUPFAM" id="SSF50998">
    <property type="entry name" value="Quinoprotein alcohol dehydrogenase-like"/>
    <property type="match status" value="1"/>
</dbReference>
<sequence>MDIHRCRFVPYPPHSINALAFSHSSDPKRTAPSDLRLAVGRNNGDIELWNPRNGLWVQETIIRGSKDATIEQLAWTQDIVVDDNVDGVKLSQGPLRLFSIAGTSSVTEWDLNTGSVKRRAEGNTGDIWCFAAQPQIERVKNVDTLPDGAASQLLAAGCSNGTVVLFSTEDDELRYLRTLLAPPVRKPKALSITWRDRHTVVVGYEDSTIRVIDVPSRKILRNMSLGKPVDGNHSVVWTVKCLPDGSIVSGDSSGELKIWDPKNYSLIQRVKSHKADILDIAVSPSGDTIFSLGVDRRTVTYKPVATLPGTKKTRWAEVAHRRYHQHDVKCSASFESKELSVLVSGGMDARPVVIPIRRSHSELHRTLPHLPQKPPMSSSPTARLFISWWDREIMVYHVRKQKGPGTNFDVDPSDDSAYETLARLVMQGDENLHDAKVSEDGKFIVAATSSSVKLFQLRKTQVSGRPCLRTRQIDLPPAISRLGSRCAGFSPDSKWLYMVRKDNTVVLAKILVPEDHQKERPTIHEKTVRLYRSPRKTQPSALGLYHQTITQVAFSNDSRVLAVGDLSGAVDVWILEGHEDLDYVEAASESDSDDKPTNASVASSSSSSSSGEEEDESPVVHGQKWVRNPAGSQFPQLDSSILILTFRPSPINKTINPANGNLGLHATRHTPHPVSPELPATDHKLIAVTATHQLVEFDVLTSKLSDWSRRNPSKFLPLEFTRLKDRVVGCFWDSNNREKRGERLWLYGTTWVFMFDVSQDLPPHGSTSTAAANGTSTSATSHEKKGKLGDYDVLEPVDGNDDTDARRKRSAQRQVSGNTKDSLSKKRKRNTGAGDVIPERERQSGVGSSMLKFKNEGDDVQMIDIDAGPADADDGDFDETNGNDDDEDDALALLRRNGEKETENGAMDSASIDSRPAHWHTFSYRSILGISVIGAGAADGPTVSDDHDLSATTAEDNIEVVIVERSMYDVEQLPRFDGGQDWET</sequence>
<dbReference type="EMBL" id="JAJGCB010000006">
    <property type="protein sequence ID" value="KAJ8992126.1"/>
    <property type="molecule type" value="Genomic_DNA"/>
</dbReference>
<dbReference type="SMART" id="SM00320">
    <property type="entry name" value="WD40"/>
    <property type="match status" value="7"/>
</dbReference>
<feature type="compositionally biased region" description="Low complexity" evidence="1">
    <location>
        <begin position="765"/>
        <end position="780"/>
    </location>
</feature>
<dbReference type="PANTHER" id="PTHR44163">
    <property type="entry name" value="U3 SMALL NUCLEOLAR RNA-ASSOCIATED PROTEIN 4 HOMOLOG"/>
    <property type="match status" value="1"/>
</dbReference>
<proteinExistence type="predicted"/>
<gene>
    <name evidence="2" type="primary">UTP4</name>
    <name evidence="2" type="ORF">HRR80_004022</name>
</gene>
<feature type="compositionally biased region" description="Acidic residues" evidence="1">
    <location>
        <begin position="871"/>
        <end position="887"/>
    </location>
</feature>
<feature type="region of interest" description="Disordered" evidence="1">
    <location>
        <begin position="763"/>
        <end position="851"/>
    </location>
</feature>
<dbReference type="GO" id="GO:0000462">
    <property type="term" value="P:maturation of SSU-rRNA from tricistronic rRNA transcript (SSU-rRNA, 5.8S rRNA, LSU-rRNA)"/>
    <property type="evidence" value="ECO:0007669"/>
    <property type="project" value="InterPro"/>
</dbReference>
<feature type="region of interest" description="Disordered" evidence="1">
    <location>
        <begin position="865"/>
        <end position="887"/>
    </location>
</feature>
<reference evidence="2" key="1">
    <citation type="submission" date="2023-01" db="EMBL/GenBank/DDBJ databases">
        <title>Exophiala dermititidis isolated from Cystic Fibrosis Patient.</title>
        <authorList>
            <person name="Kurbessoian T."/>
            <person name="Crocker A."/>
            <person name="Murante D."/>
            <person name="Hogan D.A."/>
            <person name="Stajich J.E."/>
        </authorList>
    </citation>
    <scope>NUCLEOTIDE SEQUENCE</scope>
    <source>
        <strain evidence="2">Ex8</strain>
    </source>
</reference>
<dbReference type="Pfam" id="PF00400">
    <property type="entry name" value="WD40"/>
    <property type="match status" value="1"/>
</dbReference>
<dbReference type="GO" id="GO:0032040">
    <property type="term" value="C:small-subunit processome"/>
    <property type="evidence" value="ECO:0007669"/>
    <property type="project" value="TreeGrafter"/>
</dbReference>
<name>A0AAN6EXF1_EXODE</name>
<dbReference type="GO" id="GO:0003723">
    <property type="term" value="F:RNA binding"/>
    <property type="evidence" value="ECO:0007669"/>
    <property type="project" value="TreeGrafter"/>
</dbReference>
<evidence type="ECO:0000313" key="3">
    <source>
        <dbReference type="Proteomes" id="UP001161757"/>
    </source>
</evidence>
<dbReference type="InterPro" id="IPR001680">
    <property type="entry name" value="WD40_rpt"/>
</dbReference>
<dbReference type="GO" id="GO:0030686">
    <property type="term" value="C:90S preribosome"/>
    <property type="evidence" value="ECO:0007669"/>
    <property type="project" value="InterPro"/>
</dbReference>
<evidence type="ECO:0000313" key="2">
    <source>
        <dbReference type="EMBL" id="KAJ8992126.1"/>
    </source>
</evidence>
<feature type="compositionally biased region" description="Basic and acidic residues" evidence="1">
    <location>
        <begin position="781"/>
        <end position="790"/>
    </location>
</feature>
<feature type="region of interest" description="Disordered" evidence="1">
    <location>
        <begin position="586"/>
        <end position="620"/>
    </location>
</feature>
<dbReference type="SUPFAM" id="SSF50978">
    <property type="entry name" value="WD40 repeat-like"/>
    <property type="match status" value="1"/>
</dbReference>
<evidence type="ECO:0000256" key="1">
    <source>
        <dbReference type="SAM" id="MobiDB-lite"/>
    </source>
</evidence>
<dbReference type="PANTHER" id="PTHR44163:SF1">
    <property type="entry name" value="U3 SMALL NUCLEOLAR RNA-ASSOCIATED PROTEIN 4 HOMOLOG"/>
    <property type="match status" value="1"/>
</dbReference>
<protein>
    <submittedName>
        <fullName evidence="2">U3 small nucleolar RNA-associated protein</fullName>
    </submittedName>
</protein>
<dbReference type="InterPro" id="IPR046351">
    <property type="entry name" value="UTP4"/>
</dbReference>
<dbReference type="Gene3D" id="2.130.10.10">
    <property type="entry name" value="YVTN repeat-like/Quinoprotein amine dehydrogenase"/>
    <property type="match status" value="3"/>
</dbReference>
<accession>A0AAN6EXF1</accession>
<dbReference type="InterPro" id="IPR011047">
    <property type="entry name" value="Quinoprotein_ADH-like_sf"/>
</dbReference>
<dbReference type="InterPro" id="IPR036322">
    <property type="entry name" value="WD40_repeat_dom_sf"/>
</dbReference>
<organism evidence="2 3">
    <name type="scientific">Exophiala dermatitidis</name>
    <name type="common">Black yeast-like fungus</name>
    <name type="synonym">Wangiella dermatitidis</name>
    <dbReference type="NCBI Taxonomy" id="5970"/>
    <lineage>
        <taxon>Eukaryota</taxon>
        <taxon>Fungi</taxon>
        <taxon>Dikarya</taxon>
        <taxon>Ascomycota</taxon>
        <taxon>Pezizomycotina</taxon>
        <taxon>Eurotiomycetes</taxon>
        <taxon>Chaetothyriomycetidae</taxon>
        <taxon>Chaetothyriales</taxon>
        <taxon>Herpotrichiellaceae</taxon>
        <taxon>Exophiala</taxon>
    </lineage>
</organism>
<comment type="caution">
    <text evidence="2">The sequence shown here is derived from an EMBL/GenBank/DDBJ whole genome shotgun (WGS) entry which is preliminary data.</text>
</comment>
<feature type="compositionally biased region" description="Polar residues" evidence="1">
    <location>
        <begin position="812"/>
        <end position="821"/>
    </location>
</feature>
<dbReference type="GO" id="GO:0034455">
    <property type="term" value="C:t-UTP complex"/>
    <property type="evidence" value="ECO:0007669"/>
    <property type="project" value="TreeGrafter"/>
</dbReference>
<feature type="compositionally biased region" description="Acidic residues" evidence="1">
    <location>
        <begin position="792"/>
        <end position="802"/>
    </location>
</feature>